<reference evidence="2 3" key="1">
    <citation type="submission" date="2024-06" db="EMBL/GenBank/DDBJ databases">
        <title>Sorghum-associated microbial communities from plants grown in Nebraska, USA.</title>
        <authorList>
            <person name="Schachtman D."/>
        </authorList>
    </citation>
    <scope>NUCLEOTIDE SEQUENCE [LARGE SCALE GENOMIC DNA]</scope>
    <source>
        <strain evidence="2 3">2857</strain>
    </source>
</reference>
<proteinExistence type="predicted"/>
<feature type="domain" description="Glycosyltransferase 2-like" evidence="1">
    <location>
        <begin position="9"/>
        <end position="170"/>
    </location>
</feature>
<comment type="caution">
    <text evidence="2">The sequence shown here is derived from an EMBL/GenBank/DDBJ whole genome shotgun (WGS) entry which is preliminary data.</text>
</comment>
<dbReference type="InterPro" id="IPR001173">
    <property type="entry name" value="Glyco_trans_2-like"/>
</dbReference>
<dbReference type="Pfam" id="PF00535">
    <property type="entry name" value="Glycos_transf_2"/>
    <property type="match status" value="1"/>
</dbReference>
<gene>
    <name evidence="2" type="ORF">ABIE21_003044</name>
</gene>
<organism evidence="2 3">
    <name type="scientific">Conyzicola nivalis</name>
    <dbReference type="NCBI Taxonomy" id="1477021"/>
    <lineage>
        <taxon>Bacteria</taxon>
        <taxon>Bacillati</taxon>
        <taxon>Actinomycetota</taxon>
        <taxon>Actinomycetes</taxon>
        <taxon>Micrococcales</taxon>
        <taxon>Microbacteriaceae</taxon>
        <taxon>Conyzicola</taxon>
    </lineage>
</organism>
<dbReference type="SUPFAM" id="SSF53448">
    <property type="entry name" value="Nucleotide-diphospho-sugar transferases"/>
    <property type="match status" value="1"/>
</dbReference>
<evidence type="ECO:0000313" key="3">
    <source>
        <dbReference type="Proteomes" id="UP001549257"/>
    </source>
</evidence>
<accession>A0ABV2QRM5</accession>
<evidence type="ECO:0000313" key="2">
    <source>
        <dbReference type="EMBL" id="MET4583518.1"/>
    </source>
</evidence>
<keyword evidence="3" id="KW-1185">Reference proteome</keyword>
<dbReference type="PANTHER" id="PTHR22916">
    <property type="entry name" value="GLYCOSYLTRANSFERASE"/>
    <property type="match status" value="1"/>
</dbReference>
<dbReference type="PANTHER" id="PTHR22916:SF3">
    <property type="entry name" value="UDP-GLCNAC:BETAGAL BETA-1,3-N-ACETYLGLUCOSAMINYLTRANSFERASE-LIKE PROTEIN 1"/>
    <property type="match status" value="1"/>
</dbReference>
<dbReference type="Proteomes" id="UP001549257">
    <property type="component" value="Unassembled WGS sequence"/>
</dbReference>
<dbReference type="Gene3D" id="3.90.550.10">
    <property type="entry name" value="Spore Coat Polysaccharide Biosynthesis Protein SpsA, Chain A"/>
    <property type="match status" value="1"/>
</dbReference>
<sequence length="335" mass="36096">MTTDQPRVSVALCTHNGSRFVERQLESILVGELLPTEIVVSDDASTDDTVGIVGAMTGRFASAGVAVVVLENSPALGVVANFERAIRACTGDLVALCDQDDVWHPDRLRVAVEAFGRRPELLLLHSDARLVDAAGTPLGLTLFDGLGISAQERSAIHDGHGFDALMRRNLVTGATAVIRRELAGLAVPFPAPWVHDEWLAVVAAALGGLDFAEEELVDYRQHGANQIGVTKLTPVGKIRRLFEPRDDRNVYLADRARVLLAGLTALGERVPPEVLAKVAAKVRHLDARARLPLPRLLRVVPVVAEAATGRYRLYSRGHLDIARDLLQPAGRPSAS</sequence>
<protein>
    <submittedName>
        <fullName evidence="2">Glycosyltransferase involved in cell wall biosynthesis</fullName>
    </submittedName>
</protein>
<dbReference type="CDD" id="cd04196">
    <property type="entry name" value="GT_2_like_d"/>
    <property type="match status" value="1"/>
</dbReference>
<evidence type="ECO:0000259" key="1">
    <source>
        <dbReference type="Pfam" id="PF00535"/>
    </source>
</evidence>
<dbReference type="RefSeq" id="WP_354025688.1">
    <property type="nucleotide sequence ID" value="NZ_JBEPSJ010000004.1"/>
</dbReference>
<name>A0ABV2QRM5_9MICO</name>
<dbReference type="EMBL" id="JBEPSJ010000004">
    <property type="protein sequence ID" value="MET4583518.1"/>
    <property type="molecule type" value="Genomic_DNA"/>
</dbReference>
<dbReference type="InterPro" id="IPR029044">
    <property type="entry name" value="Nucleotide-diphossugar_trans"/>
</dbReference>